<keyword evidence="2" id="KW-1133">Transmembrane helix</keyword>
<gene>
    <name evidence="4" type="ORF">A2893_00755</name>
</gene>
<feature type="domain" description="Methyltransferase type 11" evidence="3">
    <location>
        <begin position="33"/>
        <end position="117"/>
    </location>
</feature>
<dbReference type="PANTHER" id="PTHR44068">
    <property type="entry name" value="ZGC:194242"/>
    <property type="match status" value="1"/>
</dbReference>
<evidence type="ECO:0000313" key="4">
    <source>
        <dbReference type="EMBL" id="OGM64382.1"/>
    </source>
</evidence>
<evidence type="ECO:0000256" key="2">
    <source>
        <dbReference type="SAM" id="Phobius"/>
    </source>
</evidence>
<organism evidence="4 5">
    <name type="scientific">Candidatus Woesebacteria bacterium RIFCSPLOWO2_01_FULL_39_25</name>
    <dbReference type="NCBI Taxonomy" id="1802521"/>
    <lineage>
        <taxon>Bacteria</taxon>
        <taxon>Candidatus Woeseibacteriota</taxon>
    </lineage>
</organism>
<sequence>MKFPKYPDQKYNIRYFHFLYASSALKEREGKVLDVGCGNGEITSALLRVNKKLIIKGCDNNRTAKPPFPIVYADVHKLPFKNSHFESVLMFDVLEHIKEPKKVIAEISRVLKRGSMFHLVVPCEADLTTIDGWLKLAFKVNLKAKPIGHINQFKHKEILDLLKASDFEIGSVYYSYHFLYQLLSFMYFFYLYLFNSGVYVAVGRTKSGLKSKVGKKIMLLGLVLVYCESKLLKNFKGQTAHITCFLRK</sequence>
<name>A0A1F8BK43_9BACT</name>
<evidence type="ECO:0000259" key="3">
    <source>
        <dbReference type="Pfam" id="PF08241"/>
    </source>
</evidence>
<dbReference type="SUPFAM" id="SSF53335">
    <property type="entry name" value="S-adenosyl-L-methionine-dependent methyltransferases"/>
    <property type="match status" value="1"/>
</dbReference>
<feature type="transmembrane region" description="Helical" evidence="2">
    <location>
        <begin position="178"/>
        <end position="202"/>
    </location>
</feature>
<keyword evidence="1" id="KW-0808">Transferase</keyword>
<dbReference type="PANTHER" id="PTHR44068:SF11">
    <property type="entry name" value="GERANYL DIPHOSPHATE 2-C-METHYLTRANSFERASE"/>
    <property type="match status" value="1"/>
</dbReference>
<dbReference type="EMBL" id="MGHH01000010">
    <property type="protein sequence ID" value="OGM64382.1"/>
    <property type="molecule type" value="Genomic_DNA"/>
</dbReference>
<dbReference type="Gene3D" id="3.40.50.150">
    <property type="entry name" value="Vaccinia Virus protein VP39"/>
    <property type="match status" value="1"/>
</dbReference>
<reference evidence="4 5" key="1">
    <citation type="journal article" date="2016" name="Nat. Commun.">
        <title>Thousands of microbial genomes shed light on interconnected biogeochemical processes in an aquifer system.</title>
        <authorList>
            <person name="Anantharaman K."/>
            <person name="Brown C.T."/>
            <person name="Hug L.A."/>
            <person name="Sharon I."/>
            <person name="Castelle C.J."/>
            <person name="Probst A.J."/>
            <person name="Thomas B.C."/>
            <person name="Singh A."/>
            <person name="Wilkins M.J."/>
            <person name="Karaoz U."/>
            <person name="Brodie E.L."/>
            <person name="Williams K.H."/>
            <person name="Hubbard S.S."/>
            <person name="Banfield J.F."/>
        </authorList>
    </citation>
    <scope>NUCLEOTIDE SEQUENCE [LARGE SCALE GENOMIC DNA]</scope>
</reference>
<dbReference type="STRING" id="1802521.A2893_00755"/>
<dbReference type="Proteomes" id="UP000176725">
    <property type="component" value="Unassembled WGS sequence"/>
</dbReference>
<proteinExistence type="predicted"/>
<dbReference type="AlphaFoldDB" id="A0A1F8BK43"/>
<dbReference type="GO" id="GO:0008757">
    <property type="term" value="F:S-adenosylmethionine-dependent methyltransferase activity"/>
    <property type="evidence" value="ECO:0007669"/>
    <property type="project" value="InterPro"/>
</dbReference>
<dbReference type="InterPro" id="IPR013216">
    <property type="entry name" value="Methyltransf_11"/>
</dbReference>
<dbReference type="InterPro" id="IPR029063">
    <property type="entry name" value="SAM-dependent_MTases_sf"/>
</dbReference>
<dbReference type="InterPro" id="IPR050447">
    <property type="entry name" value="Erg6_SMT_methyltransf"/>
</dbReference>
<protein>
    <recommendedName>
        <fullName evidence="3">Methyltransferase type 11 domain-containing protein</fullName>
    </recommendedName>
</protein>
<evidence type="ECO:0000313" key="5">
    <source>
        <dbReference type="Proteomes" id="UP000176725"/>
    </source>
</evidence>
<keyword evidence="2" id="KW-0812">Transmembrane</keyword>
<accession>A0A1F8BK43</accession>
<dbReference type="Pfam" id="PF08241">
    <property type="entry name" value="Methyltransf_11"/>
    <property type="match status" value="1"/>
</dbReference>
<keyword evidence="2" id="KW-0472">Membrane</keyword>
<dbReference type="CDD" id="cd02440">
    <property type="entry name" value="AdoMet_MTases"/>
    <property type="match status" value="1"/>
</dbReference>
<comment type="caution">
    <text evidence="4">The sequence shown here is derived from an EMBL/GenBank/DDBJ whole genome shotgun (WGS) entry which is preliminary data.</text>
</comment>
<evidence type="ECO:0000256" key="1">
    <source>
        <dbReference type="ARBA" id="ARBA00022679"/>
    </source>
</evidence>